<sequence length="593" mass="65888">MVHASVEPTSGGDLMTAPVLDRIAELDSISTEVESYRDQLMWMRLAKPMITFYRNPDDGSEGLEYYGRVAYQDTIKASFPFKKNVSAQGVLELRFDHYISEWLRDVPEDPMAKKNIVIRVDFFGGKLRWTGLLHHHAKKMRDGMAYMEFTFNDDLQFLQFLLGPPNPALPIPVFQWPRVLPILGPAKWACSIMVLLNLIRVQGHLWTLPDDPFDLSQWLSILPTEWENWQVHIKCNPLALDDSSLWTVLGTRMNPIDAVLADALEDAQLTIRWRRIFSDEGESETGLLFVETVANGALVFEIVDDSGYFNPLLGGTFLGGTIMDGMVRSVAVYVGGFIEDTASVLTDDETYHPDEYYGSGWLATLAQMPWLVIRDSSWSPIETSELTWSPATAVSVIVGGDNPAADAIARLIIETTGNILGYFLMGGFSSAGTIAADVIMPFLQGTIAAWLEWKNTGRAKNLGWVHLWELYQQGAENNSWSLSALAALRGGFLASKSETSHTLSLRGNSWIIPGAHFTIGSRIGSTARGYRNKIFVAQCEEIICAWDHGASTPLSVQVKIGQNKAAMSVGERLARLTKKIRDILNNIGVHLVS</sequence>
<name>A0A1L6BYG0_9CAUD</name>
<dbReference type="KEGG" id="vg:63210597"/>
<organism evidence="2 3">
    <name type="scientific">Mycobacterium phage MrMagoo</name>
    <dbReference type="NCBI Taxonomy" id="1927020"/>
    <lineage>
        <taxon>Viruses</taxon>
        <taxon>Duplodnaviria</taxon>
        <taxon>Heunggongvirae</taxon>
        <taxon>Uroviricota</taxon>
        <taxon>Caudoviricetes</taxon>
        <taxon>Vilmaviridae</taxon>
        <taxon>Mclasvirinae</taxon>
        <taxon>Reyvirus</taxon>
        <taxon>Reyvirus mrmagoo</taxon>
    </lineage>
</organism>
<dbReference type="InterPro" id="IPR029432">
    <property type="entry name" value="Gp28/Gp37-like_dom"/>
</dbReference>
<evidence type="ECO:0000313" key="3">
    <source>
        <dbReference type="Proteomes" id="UP000225965"/>
    </source>
</evidence>
<keyword evidence="3" id="KW-1185">Reference proteome</keyword>
<proteinExistence type="predicted"/>
<protein>
    <submittedName>
        <fullName evidence="2">Minor tail protein</fullName>
    </submittedName>
</protein>
<dbReference type="Proteomes" id="UP000225965">
    <property type="component" value="Segment"/>
</dbReference>
<dbReference type="GeneID" id="63210597"/>
<evidence type="ECO:0000259" key="1">
    <source>
        <dbReference type="Pfam" id="PF14594"/>
    </source>
</evidence>
<gene>
    <name evidence="2" type="primary">32</name>
    <name evidence="2" type="ORF">PBI_MRMAGOO_32</name>
</gene>
<dbReference type="RefSeq" id="YP_010013938.1">
    <property type="nucleotide sequence ID" value="NC_053515.1"/>
</dbReference>
<reference evidence="2 3" key="1">
    <citation type="submission" date="2016-11" db="EMBL/GenBank/DDBJ databases">
        <authorList>
            <person name="Brown T."/>
            <person name="Davidson K."/>
            <person name="Doll Z."/>
            <person name="Jansson R."/>
            <person name="Janyszek T."/>
            <person name="Lwin C."/>
            <person name="Patil S."/>
            <person name="Piper J."/>
            <person name="Rajendiran N."/>
            <person name="Rittenhouse N.L."/>
            <person name="Younker T.P."/>
            <person name="Zhang J."/>
            <person name="Garlena R.A."/>
            <person name="Russell D.A."/>
            <person name="Pope W.H."/>
            <person name="Jacobs-Sera D."/>
            <person name="Hatfull G.F."/>
        </authorList>
    </citation>
    <scope>NUCLEOTIDE SEQUENCE [LARGE SCALE GENOMIC DNA]</scope>
</reference>
<dbReference type="Pfam" id="PF14594">
    <property type="entry name" value="Sipho_Gp37"/>
    <property type="match status" value="1"/>
</dbReference>
<evidence type="ECO:0000313" key="2">
    <source>
        <dbReference type="EMBL" id="APQ42137.1"/>
    </source>
</evidence>
<accession>A0A1L6BYG0</accession>
<feature type="domain" description="Gp28/Gp37-like" evidence="1">
    <location>
        <begin position="73"/>
        <end position="561"/>
    </location>
</feature>
<dbReference type="EMBL" id="KY223999">
    <property type="protein sequence ID" value="APQ42137.1"/>
    <property type="molecule type" value="Genomic_DNA"/>
</dbReference>